<protein>
    <submittedName>
        <fullName evidence="1">Uncharacterized protein</fullName>
    </submittedName>
</protein>
<reference evidence="1 2" key="1">
    <citation type="submission" date="2018-11" db="EMBL/GenBank/DDBJ databases">
        <title>Genome sequencing of Paenibacillus sp. KCOM 3021 (= ChDC PVNT-B20).</title>
        <authorList>
            <person name="Kook J.-K."/>
            <person name="Park S.-N."/>
            <person name="Lim Y.K."/>
        </authorList>
    </citation>
    <scope>NUCLEOTIDE SEQUENCE [LARGE SCALE GENOMIC DNA]</scope>
    <source>
        <strain evidence="1 2">KCOM 3021</strain>
    </source>
</reference>
<dbReference type="Proteomes" id="UP000267017">
    <property type="component" value="Unassembled WGS sequence"/>
</dbReference>
<evidence type="ECO:0000313" key="1">
    <source>
        <dbReference type="EMBL" id="RRJ54843.1"/>
    </source>
</evidence>
<dbReference type="EMBL" id="RRCN01000002">
    <property type="protein sequence ID" value="RRJ54843.1"/>
    <property type="molecule type" value="Genomic_DNA"/>
</dbReference>
<accession>A0A3P3TEI3</accession>
<name>A0A3P3TEI3_9BACL</name>
<evidence type="ECO:0000313" key="2">
    <source>
        <dbReference type="Proteomes" id="UP000267017"/>
    </source>
</evidence>
<keyword evidence="2" id="KW-1185">Reference proteome</keyword>
<gene>
    <name evidence="1" type="ORF">EHV15_35305</name>
</gene>
<comment type="caution">
    <text evidence="1">The sequence shown here is derived from an EMBL/GenBank/DDBJ whole genome shotgun (WGS) entry which is preliminary data.</text>
</comment>
<dbReference type="RefSeq" id="WP_128635927.1">
    <property type="nucleotide sequence ID" value="NZ_RRCN01000002.1"/>
</dbReference>
<dbReference type="AlphaFoldDB" id="A0A3P3TEI3"/>
<sequence length="76" mass="8743">MIEFIVINKGKALPQFNGLRGKAKFSREMIDVVLDNGFKTCVHHSNLLKFYEVVDQNEFLAARTQWEQDGPSGRMQ</sequence>
<organism evidence="1 2">
    <name type="scientific">Paenibacillus oralis</name>
    <dbReference type="NCBI Taxonomy" id="2490856"/>
    <lineage>
        <taxon>Bacteria</taxon>
        <taxon>Bacillati</taxon>
        <taxon>Bacillota</taxon>
        <taxon>Bacilli</taxon>
        <taxon>Bacillales</taxon>
        <taxon>Paenibacillaceae</taxon>
        <taxon>Paenibacillus</taxon>
    </lineage>
</organism>
<proteinExistence type="predicted"/>